<feature type="region of interest" description="Disordered" evidence="1">
    <location>
        <begin position="24"/>
        <end position="47"/>
    </location>
</feature>
<gene>
    <name evidence="3" type="primary">Cnig_chr_V.g21897</name>
    <name evidence="3" type="ORF">B9Z55_021897</name>
</gene>
<dbReference type="EMBL" id="PDUG01000005">
    <property type="protein sequence ID" value="PIC30760.1"/>
    <property type="molecule type" value="Genomic_DNA"/>
</dbReference>
<evidence type="ECO:0000313" key="3">
    <source>
        <dbReference type="EMBL" id="PIC30760.1"/>
    </source>
</evidence>
<feature type="domain" description="C2H2-type" evidence="2">
    <location>
        <begin position="138"/>
        <end position="160"/>
    </location>
</feature>
<evidence type="ECO:0000313" key="4">
    <source>
        <dbReference type="Proteomes" id="UP000230233"/>
    </source>
</evidence>
<accession>A0A2G5TTW7</accession>
<dbReference type="InterPro" id="IPR036236">
    <property type="entry name" value="Znf_C2H2_sf"/>
</dbReference>
<comment type="caution">
    <text evidence="3">The sequence shown here is derived from an EMBL/GenBank/DDBJ whole genome shotgun (WGS) entry which is preliminary data.</text>
</comment>
<dbReference type="OrthoDB" id="3561125at2759"/>
<dbReference type="Proteomes" id="UP000230233">
    <property type="component" value="Chromosome V"/>
</dbReference>
<evidence type="ECO:0000259" key="2">
    <source>
        <dbReference type="PROSITE" id="PS00028"/>
    </source>
</evidence>
<protein>
    <recommendedName>
        <fullName evidence="2">C2H2-type domain-containing protein</fullName>
    </recommendedName>
</protein>
<dbReference type="InterPro" id="IPR013087">
    <property type="entry name" value="Znf_C2H2_type"/>
</dbReference>
<reference evidence="4" key="1">
    <citation type="submission" date="2017-10" db="EMBL/GenBank/DDBJ databases">
        <title>Rapid genome shrinkage in a self-fertile nematode reveals novel sperm competition proteins.</title>
        <authorList>
            <person name="Yin D."/>
            <person name="Schwarz E.M."/>
            <person name="Thomas C.G."/>
            <person name="Felde R.L."/>
            <person name="Korf I.F."/>
            <person name="Cutter A.D."/>
            <person name="Schartner C.M."/>
            <person name="Ralston E.J."/>
            <person name="Meyer B.J."/>
            <person name="Haag E.S."/>
        </authorList>
    </citation>
    <scope>NUCLEOTIDE SEQUENCE [LARGE SCALE GENOMIC DNA]</scope>
    <source>
        <strain evidence="4">JU1422</strain>
    </source>
</reference>
<proteinExistence type="predicted"/>
<keyword evidence="4" id="KW-1185">Reference proteome</keyword>
<dbReference type="PROSITE" id="PS00028">
    <property type="entry name" value="ZINC_FINGER_C2H2_1"/>
    <property type="match status" value="2"/>
</dbReference>
<dbReference type="Gene3D" id="3.30.160.60">
    <property type="entry name" value="Classic Zinc Finger"/>
    <property type="match status" value="1"/>
</dbReference>
<feature type="compositionally biased region" description="Basic and acidic residues" evidence="1">
    <location>
        <begin position="24"/>
        <end position="36"/>
    </location>
</feature>
<dbReference type="SUPFAM" id="SSF57667">
    <property type="entry name" value="beta-beta-alpha zinc fingers"/>
    <property type="match status" value="1"/>
</dbReference>
<organism evidence="3 4">
    <name type="scientific">Caenorhabditis nigoni</name>
    <dbReference type="NCBI Taxonomy" id="1611254"/>
    <lineage>
        <taxon>Eukaryota</taxon>
        <taxon>Metazoa</taxon>
        <taxon>Ecdysozoa</taxon>
        <taxon>Nematoda</taxon>
        <taxon>Chromadorea</taxon>
        <taxon>Rhabditida</taxon>
        <taxon>Rhabditina</taxon>
        <taxon>Rhabditomorpha</taxon>
        <taxon>Rhabditoidea</taxon>
        <taxon>Rhabditidae</taxon>
        <taxon>Peloderinae</taxon>
        <taxon>Caenorhabditis</taxon>
    </lineage>
</organism>
<name>A0A2G5TTW7_9PELO</name>
<dbReference type="AlphaFoldDB" id="A0A2G5TTW7"/>
<evidence type="ECO:0000256" key="1">
    <source>
        <dbReference type="SAM" id="MobiDB-lite"/>
    </source>
</evidence>
<feature type="domain" description="C2H2-type" evidence="2">
    <location>
        <begin position="110"/>
        <end position="130"/>
    </location>
</feature>
<dbReference type="SMART" id="SM00355">
    <property type="entry name" value="ZnF_C2H2"/>
    <property type="match status" value="3"/>
</dbReference>
<sequence>MPKDGKDEKEPAESVKTYLFRTMKVKEKSEMEKNQKSPEPPTTPVKKQHVPFYKCAYCNYKTDDQKRLKRHTIFEDSGESENFEKSPEVGSKTFEVSENLRMSNQEVWPCLDCQISYTDETIFVLHRLFHTKNAPFQCSICSENCENAYFFMRHVNESCHSSPGNSRKC</sequence>